<accession>A0AAX3UGD4</accession>
<evidence type="ECO:0000313" key="6">
    <source>
        <dbReference type="Proteomes" id="UP001242513"/>
    </source>
</evidence>
<sequence length="337" mass="35644">MKKKLTVLVAISAALTLAGCSQSSQGNTQSQSAKSSKIAKKTSTKPTAESTSSKSSSNDDFVKLSADKMDYKTTASAITVYAAQKYGDTWEIALNAAEKGNLDVAFRTKDATGISADNSGYVYEVSGTGKSSNARYMLGGGDGSDKQVTIFVKQRNLGTISLGEIVNYLNSKKAGTTVDSLAKNTQLNVKLQGDEAASKTSPVQSNKSSASVIPANLQGTWYTADTGNGNIDTLTVSSNKINDEAGFSMDVKKKNTGSSDTTTGYMKQTAINGINFYSFTNMGQQPGQGSTYLAPHTENGQSVVVSANSNGRTNAVYWKSEALAKQNANKQFKDLKY</sequence>
<dbReference type="EMBL" id="CP123735">
    <property type="protein sequence ID" value="WGO86674.1"/>
    <property type="molecule type" value="Genomic_DNA"/>
</dbReference>
<protein>
    <recommendedName>
        <fullName evidence="7">Lipoprotein</fullName>
    </recommendedName>
</protein>
<dbReference type="EMBL" id="FMXC01000016">
    <property type="protein sequence ID" value="SDA58642.1"/>
    <property type="molecule type" value="Genomic_DNA"/>
</dbReference>
<reference evidence="3 5" key="1">
    <citation type="submission" date="2016-10" db="EMBL/GenBank/DDBJ databases">
        <authorList>
            <person name="Varghese N."/>
            <person name="Submissions S."/>
        </authorList>
    </citation>
    <scope>NUCLEOTIDE SEQUENCE [LARGE SCALE GENOMIC DNA]</scope>
    <source>
        <strain evidence="3 5">ATCC 43761</strain>
    </source>
</reference>
<evidence type="ECO:0000313" key="3">
    <source>
        <dbReference type="EMBL" id="SDA58642.1"/>
    </source>
</evidence>
<dbReference type="GeneID" id="72686519"/>
<evidence type="ECO:0000313" key="5">
    <source>
        <dbReference type="Proteomes" id="UP000181860"/>
    </source>
</evidence>
<evidence type="ECO:0000256" key="1">
    <source>
        <dbReference type="SAM" id="MobiDB-lite"/>
    </source>
</evidence>
<organism evidence="4 6">
    <name type="scientific">Lactobacillus kefiranofaciens</name>
    <dbReference type="NCBI Taxonomy" id="267818"/>
    <lineage>
        <taxon>Bacteria</taxon>
        <taxon>Bacillati</taxon>
        <taxon>Bacillota</taxon>
        <taxon>Bacilli</taxon>
        <taxon>Lactobacillales</taxon>
        <taxon>Lactobacillaceae</taxon>
        <taxon>Lactobacillus</taxon>
    </lineage>
</organism>
<feature type="signal peptide" evidence="2">
    <location>
        <begin position="1"/>
        <end position="26"/>
    </location>
</feature>
<gene>
    <name evidence="4" type="ORF">QEJ78_04335</name>
    <name evidence="3" type="ORF">SAMN02983011_01476</name>
</gene>
<feature type="region of interest" description="Disordered" evidence="1">
    <location>
        <begin position="20"/>
        <end position="59"/>
    </location>
</feature>
<feature type="chain" id="PRO_5043869988" description="Lipoprotein" evidence="2">
    <location>
        <begin position="27"/>
        <end position="337"/>
    </location>
</feature>
<name>A0AAX3UGD4_9LACO</name>
<feature type="compositionally biased region" description="Low complexity" evidence="1">
    <location>
        <begin position="44"/>
        <end position="56"/>
    </location>
</feature>
<dbReference type="AlphaFoldDB" id="A0AAX3UGD4"/>
<proteinExistence type="predicted"/>
<feature type="compositionally biased region" description="Low complexity" evidence="1">
    <location>
        <begin position="21"/>
        <end position="36"/>
    </location>
</feature>
<reference evidence="4" key="2">
    <citation type="journal article" date="2022" name="Food Funct.">
        <title>Lactobacillus kefiranofaciens ZW18 from Kefir enhances the anti-tumor effect of anti-programmed cell death 1 (PD-1) immunotherapy by modulating the gut microbiota.</title>
        <authorList>
            <person name="Zhao J."/>
            <person name="Wang Y."/>
            <person name="Wang J."/>
            <person name="Lv M."/>
            <person name="Zhou C."/>
            <person name="Jia L."/>
            <person name="Geng W."/>
        </authorList>
    </citation>
    <scope>NUCLEOTIDE SEQUENCE</scope>
    <source>
        <strain evidence="4">ZW18</strain>
    </source>
</reference>
<dbReference type="PROSITE" id="PS51257">
    <property type="entry name" value="PROKAR_LIPOPROTEIN"/>
    <property type="match status" value="1"/>
</dbReference>
<evidence type="ECO:0000256" key="2">
    <source>
        <dbReference type="SAM" id="SignalP"/>
    </source>
</evidence>
<keyword evidence="2" id="KW-0732">Signal</keyword>
<evidence type="ECO:0008006" key="7">
    <source>
        <dbReference type="Google" id="ProtNLM"/>
    </source>
</evidence>
<dbReference type="Proteomes" id="UP000181860">
    <property type="component" value="Unassembled WGS sequence"/>
</dbReference>
<reference evidence="4" key="3">
    <citation type="submission" date="2023-04" db="EMBL/GenBank/DDBJ databases">
        <authorList>
            <person name="Wang Y."/>
        </authorList>
    </citation>
    <scope>NUCLEOTIDE SEQUENCE</scope>
    <source>
        <strain evidence="4">ZW18</strain>
    </source>
</reference>
<keyword evidence="5" id="KW-1185">Reference proteome</keyword>
<dbReference type="Proteomes" id="UP001242513">
    <property type="component" value="Chromosome"/>
</dbReference>
<dbReference type="RefSeq" id="WP_013853780.1">
    <property type="nucleotide sequence ID" value="NZ_CP061341.1"/>
</dbReference>
<evidence type="ECO:0000313" key="4">
    <source>
        <dbReference type="EMBL" id="WGO86674.1"/>
    </source>
</evidence>